<proteinExistence type="predicted"/>
<dbReference type="AlphaFoldDB" id="M6UJF1"/>
<reference evidence="1 2" key="1">
    <citation type="submission" date="2013-01" db="EMBL/GenBank/DDBJ databases">
        <authorList>
            <person name="Harkins D.M."/>
            <person name="Durkin A.S."/>
            <person name="Brinkac L.M."/>
            <person name="Haft D.H."/>
            <person name="Selengut J.D."/>
            <person name="Sanka R."/>
            <person name="DePew J."/>
            <person name="Purushe J."/>
            <person name="Matthias M.A."/>
            <person name="Vinetz J.M."/>
            <person name="Sutton G.G."/>
            <person name="Nierman W.C."/>
            <person name="Fouts D.E."/>
        </authorList>
    </citation>
    <scope>NUCLEOTIDE SEQUENCE [LARGE SCALE GENOMIC DNA]</scope>
    <source>
        <strain evidence="1 2">ZUN179</strain>
    </source>
</reference>
<comment type="caution">
    <text evidence="1">The sequence shown here is derived from an EMBL/GenBank/DDBJ whole genome shotgun (WGS) entry which is preliminary data.</text>
</comment>
<protein>
    <submittedName>
        <fullName evidence="1">Uncharacterized protein</fullName>
    </submittedName>
</protein>
<gene>
    <name evidence="1" type="ORF">LEP1GSC187_0777</name>
</gene>
<dbReference type="Proteomes" id="UP000012160">
    <property type="component" value="Unassembled WGS sequence"/>
</dbReference>
<organism evidence="1 2">
    <name type="scientific">Leptospira santarosai str. ZUN179</name>
    <dbReference type="NCBI Taxonomy" id="1049985"/>
    <lineage>
        <taxon>Bacteria</taxon>
        <taxon>Pseudomonadati</taxon>
        <taxon>Spirochaetota</taxon>
        <taxon>Spirochaetia</taxon>
        <taxon>Leptospirales</taxon>
        <taxon>Leptospiraceae</taxon>
        <taxon>Leptospira</taxon>
    </lineage>
</organism>
<evidence type="ECO:0000313" key="1">
    <source>
        <dbReference type="EMBL" id="EMO45262.1"/>
    </source>
</evidence>
<evidence type="ECO:0000313" key="2">
    <source>
        <dbReference type="Proteomes" id="UP000012160"/>
    </source>
</evidence>
<sequence>MRRITGGRVPIPFGKTIHVRICHWATSTVRDFLGSIRFPSSS</sequence>
<accession>M6UJF1</accession>
<name>M6UJF1_9LEPT</name>
<dbReference type="EMBL" id="AHOQ02000031">
    <property type="protein sequence ID" value="EMO45262.1"/>
    <property type="molecule type" value="Genomic_DNA"/>
</dbReference>